<keyword evidence="2" id="KW-1185">Reference proteome</keyword>
<sequence length="96" mass="10681">MTVRMIRFVVTTRRMRLTCFRAACRLRTTLRGVQGVHDALRTDAAAGTSAICIAPPPMSAPPQVQAQSLARAIRTDIISFSLFPLRRDRMSCCTSR</sequence>
<dbReference type="EMBL" id="PHFW01000002">
    <property type="protein sequence ID" value="PQM27815.1"/>
    <property type="molecule type" value="Genomic_DNA"/>
</dbReference>
<protein>
    <submittedName>
        <fullName evidence="1">Uncharacterized protein</fullName>
    </submittedName>
</protein>
<evidence type="ECO:0000313" key="2">
    <source>
        <dbReference type="Proteomes" id="UP000238954"/>
    </source>
</evidence>
<evidence type="ECO:0000313" key="1">
    <source>
        <dbReference type="EMBL" id="PQM27815.1"/>
    </source>
</evidence>
<name>A0A2S8B5Z7_9SPHN</name>
<comment type="caution">
    <text evidence="1">The sequence shown here is derived from an EMBL/GenBank/DDBJ whole genome shotgun (WGS) entry which is preliminary data.</text>
</comment>
<gene>
    <name evidence="1" type="ORF">CVO77_04435</name>
</gene>
<dbReference type="AlphaFoldDB" id="A0A2S8B5Z7"/>
<organism evidence="1 2">
    <name type="scientific">Sphingopyxis lindanitolerans</name>
    <dbReference type="NCBI Taxonomy" id="2054227"/>
    <lineage>
        <taxon>Bacteria</taxon>
        <taxon>Pseudomonadati</taxon>
        <taxon>Pseudomonadota</taxon>
        <taxon>Alphaproteobacteria</taxon>
        <taxon>Sphingomonadales</taxon>
        <taxon>Sphingomonadaceae</taxon>
        <taxon>Sphingopyxis</taxon>
    </lineage>
</organism>
<proteinExistence type="predicted"/>
<reference evidence="2" key="1">
    <citation type="submission" date="2017-11" db="EMBL/GenBank/DDBJ databases">
        <title>The complete genome sequence of Sphingopyxis pomeranensis sp. nov. strain WS5A3p.</title>
        <authorList>
            <person name="Kaminski M.A."/>
        </authorList>
    </citation>
    <scope>NUCLEOTIDE SEQUENCE [LARGE SCALE GENOMIC DNA]</scope>
    <source>
        <strain evidence="2">WS5A3p</strain>
    </source>
</reference>
<accession>A0A2S8B5Z7</accession>
<dbReference type="Proteomes" id="UP000238954">
    <property type="component" value="Chromosome"/>
</dbReference>